<accession>A0A088RIH7</accession>
<dbReference type="RefSeq" id="XP_010704000.1">
    <property type="nucleotide sequence ID" value="XM_010705698.1"/>
</dbReference>
<feature type="region of interest" description="Disordered" evidence="1">
    <location>
        <begin position="155"/>
        <end position="198"/>
    </location>
</feature>
<dbReference type="VEuPathDB" id="TriTrypDB:LPAL13_060018300"/>
<evidence type="ECO:0000313" key="2">
    <source>
        <dbReference type="EMBL" id="AIN95678.1"/>
    </source>
</evidence>
<dbReference type="Proteomes" id="UP000063063">
    <property type="component" value="Chromosome 6"/>
</dbReference>
<proteinExistence type="predicted"/>
<evidence type="ECO:0000313" key="3">
    <source>
        <dbReference type="Proteomes" id="UP000063063"/>
    </source>
</evidence>
<dbReference type="VEuPathDB" id="TriTrypDB:LPMP_061190"/>
<organism evidence="2 3">
    <name type="scientific">Leishmania panamensis</name>
    <dbReference type="NCBI Taxonomy" id="5679"/>
    <lineage>
        <taxon>Eukaryota</taxon>
        <taxon>Discoba</taxon>
        <taxon>Euglenozoa</taxon>
        <taxon>Kinetoplastea</taxon>
        <taxon>Metakinetoplastina</taxon>
        <taxon>Trypanosomatida</taxon>
        <taxon>Trypanosomatidae</taxon>
        <taxon>Leishmaniinae</taxon>
        <taxon>Leishmania</taxon>
        <taxon>Leishmania guyanensis species complex</taxon>
    </lineage>
</organism>
<dbReference type="AlphaFoldDB" id="A0A088RIH7"/>
<gene>
    <name evidence="2" type="ORF">LPMP_061190</name>
</gene>
<dbReference type="KEGG" id="lpan:LPMP_061190"/>
<dbReference type="EMBL" id="CP009375">
    <property type="protein sequence ID" value="AIN95678.1"/>
    <property type="molecule type" value="Genomic_DNA"/>
</dbReference>
<dbReference type="OrthoDB" id="272917at2759"/>
<feature type="region of interest" description="Disordered" evidence="1">
    <location>
        <begin position="287"/>
        <end position="319"/>
    </location>
</feature>
<evidence type="ECO:0000256" key="1">
    <source>
        <dbReference type="SAM" id="MobiDB-lite"/>
    </source>
</evidence>
<dbReference type="eggNOG" id="ENOG502SJ4M">
    <property type="taxonomic scope" value="Eukaryota"/>
</dbReference>
<keyword evidence="3" id="KW-1185">Reference proteome</keyword>
<sequence>MFACPYADRDEEDTQVECTPPHQAGGVGHVLVPDSDNDDSLGLPVSPVPSSSGCVPAVRAFSKRAARCAAALLQRHDSATSVVHKRRCVQQLGRLGGTYRSLAHGQTLTVWTRHQDLNIRAIHETDAFFEGHMEDHLAHPHVTRKNRVLRAARKAAFGSSPQRHSPAASFGCRASLPSSPPPTHAARATSHSDSAVGADVTPLQTGYRLSRAEQCALSLLFMDDAADAKYTSSPLQTFGAHHTSDDGSQHMGLSESLCDALSHGSCPADTHATMSLWVYGEDSDSLHSSPSPAAHYGDSPSAVPQHHKRGRGDTTWTGLQPLKGRRRAVCATRILGFDELSMSSSSQSAIPLEEKSVARRDTPVPASLSATVIELQNQRVQWNLLRQQSLFGPF</sequence>
<name>A0A088RIH7_LEIPA</name>
<reference evidence="2 3" key="1">
    <citation type="journal article" date="2015" name="Sci. Rep.">
        <title>The genome of Leishmania panamensis: insights into genomics of the L. (Viannia) subgenus.</title>
        <authorList>
            <person name="Llanes A."/>
            <person name="Restrepo C.M."/>
            <person name="Vecchio G.D."/>
            <person name="Anguizola F.J."/>
            <person name="Lleonart R."/>
        </authorList>
    </citation>
    <scope>NUCLEOTIDE SEQUENCE [LARGE SCALE GENOMIC DNA]</scope>
    <source>
        <strain evidence="2 3">MHOM/PA/94/PSC-1</strain>
    </source>
</reference>
<dbReference type="GeneID" id="22572325"/>
<protein>
    <submittedName>
        <fullName evidence="2">Uncharacterized protein</fullName>
    </submittedName>
</protein>